<feature type="compositionally biased region" description="Pro residues" evidence="1">
    <location>
        <begin position="106"/>
        <end position="121"/>
    </location>
</feature>
<gene>
    <name evidence="2" type="ORF">DERP_008202</name>
</gene>
<sequence length="214" mass="24280">MFDIEALGGGCGHKHCRSHRRHQTLSKKRSQKFRHNRHCKCNHNKEITPRSNRTITANVSPIIQQVKPKIENILPPDQSVPQRKQRTRPCFAISTQSPLQTQTPPYQSPSPPPPPPSPTPSPTQQVLPYDTVGGPTILIAPEDYVHIYKGKTTEDLNEIPKDIGRIESEINNNSVDNQKMNTQQQQQKQPEIDNTPTILIAPKDYVHIYKQPKS</sequence>
<evidence type="ECO:0000256" key="1">
    <source>
        <dbReference type="SAM" id="MobiDB-lite"/>
    </source>
</evidence>
<reference evidence="2 3" key="1">
    <citation type="journal article" date="2018" name="J. Allergy Clin. Immunol.">
        <title>High-quality assembly of Dermatophagoides pteronyssinus genome and transcriptome reveals a wide range of novel allergens.</title>
        <authorList>
            <person name="Liu X.Y."/>
            <person name="Yang K.Y."/>
            <person name="Wang M.Q."/>
            <person name="Kwok J.S."/>
            <person name="Zeng X."/>
            <person name="Yang Z."/>
            <person name="Xiao X.J."/>
            <person name="Lau C.P."/>
            <person name="Li Y."/>
            <person name="Huang Z.M."/>
            <person name="Ba J.G."/>
            <person name="Yim A.K."/>
            <person name="Ouyang C.Y."/>
            <person name="Ngai S.M."/>
            <person name="Chan T.F."/>
            <person name="Leung E.L."/>
            <person name="Liu L."/>
            <person name="Liu Z.G."/>
            <person name="Tsui S.K."/>
        </authorList>
    </citation>
    <scope>NUCLEOTIDE SEQUENCE [LARGE SCALE GENOMIC DNA]</scope>
    <source>
        <strain evidence="2">Derp</strain>
    </source>
</reference>
<feature type="region of interest" description="Disordered" evidence="1">
    <location>
        <begin position="170"/>
        <end position="197"/>
    </location>
</feature>
<evidence type="ECO:0000313" key="3">
    <source>
        <dbReference type="Proteomes" id="UP000887458"/>
    </source>
</evidence>
<evidence type="ECO:0000313" key="2">
    <source>
        <dbReference type="EMBL" id="KAH9422935.1"/>
    </source>
</evidence>
<name>A0ABQ8JKL3_DERPT</name>
<proteinExistence type="predicted"/>
<organism evidence="2 3">
    <name type="scientific">Dermatophagoides pteronyssinus</name>
    <name type="common">European house dust mite</name>
    <dbReference type="NCBI Taxonomy" id="6956"/>
    <lineage>
        <taxon>Eukaryota</taxon>
        <taxon>Metazoa</taxon>
        <taxon>Ecdysozoa</taxon>
        <taxon>Arthropoda</taxon>
        <taxon>Chelicerata</taxon>
        <taxon>Arachnida</taxon>
        <taxon>Acari</taxon>
        <taxon>Acariformes</taxon>
        <taxon>Sarcoptiformes</taxon>
        <taxon>Astigmata</taxon>
        <taxon>Psoroptidia</taxon>
        <taxon>Analgoidea</taxon>
        <taxon>Pyroglyphidae</taxon>
        <taxon>Dermatophagoidinae</taxon>
        <taxon>Dermatophagoides</taxon>
    </lineage>
</organism>
<accession>A0ABQ8JKL3</accession>
<dbReference type="EMBL" id="NJHN03000035">
    <property type="protein sequence ID" value="KAH9422935.1"/>
    <property type="molecule type" value="Genomic_DNA"/>
</dbReference>
<feature type="region of interest" description="Disordered" evidence="1">
    <location>
        <begin position="71"/>
        <end position="134"/>
    </location>
</feature>
<keyword evidence="3" id="KW-1185">Reference proteome</keyword>
<feature type="compositionally biased region" description="Low complexity" evidence="1">
    <location>
        <begin position="94"/>
        <end position="105"/>
    </location>
</feature>
<dbReference type="Proteomes" id="UP000887458">
    <property type="component" value="Unassembled WGS sequence"/>
</dbReference>
<feature type="compositionally biased region" description="Low complexity" evidence="1">
    <location>
        <begin position="177"/>
        <end position="189"/>
    </location>
</feature>
<reference evidence="2 3" key="2">
    <citation type="journal article" date="2022" name="Mol. Biol. Evol.">
        <title>Comparative Genomics Reveals Insights into the Divergent Evolution of Astigmatic Mites and Household Pest Adaptations.</title>
        <authorList>
            <person name="Xiong Q."/>
            <person name="Wan A.T."/>
            <person name="Liu X."/>
            <person name="Fung C.S."/>
            <person name="Xiao X."/>
            <person name="Malainual N."/>
            <person name="Hou J."/>
            <person name="Wang L."/>
            <person name="Wang M."/>
            <person name="Yang K.Y."/>
            <person name="Cui Y."/>
            <person name="Leung E.L."/>
            <person name="Nong W."/>
            <person name="Shin S.K."/>
            <person name="Au S.W."/>
            <person name="Jeong K.Y."/>
            <person name="Chew F.T."/>
            <person name="Hui J.H."/>
            <person name="Leung T.F."/>
            <person name="Tungtrongchitr A."/>
            <person name="Zhong N."/>
            <person name="Liu Z."/>
            <person name="Tsui S.K."/>
        </authorList>
    </citation>
    <scope>NUCLEOTIDE SEQUENCE [LARGE SCALE GENOMIC DNA]</scope>
    <source>
        <strain evidence="2">Derp</strain>
    </source>
</reference>
<comment type="caution">
    <text evidence="2">The sequence shown here is derived from an EMBL/GenBank/DDBJ whole genome shotgun (WGS) entry which is preliminary data.</text>
</comment>
<protein>
    <submittedName>
        <fullName evidence="2">Uncharacterized protein</fullName>
    </submittedName>
</protein>